<dbReference type="VEuPathDB" id="FungiDB:BO70DRAFT_298119"/>
<dbReference type="Proteomes" id="UP000247233">
    <property type="component" value="Unassembled WGS sequence"/>
</dbReference>
<dbReference type="RefSeq" id="XP_025396323.1">
    <property type="nucleotide sequence ID" value="XM_025539595.1"/>
</dbReference>
<organism evidence="1 2">
    <name type="scientific">Aspergillus heteromorphus CBS 117.55</name>
    <dbReference type="NCBI Taxonomy" id="1448321"/>
    <lineage>
        <taxon>Eukaryota</taxon>
        <taxon>Fungi</taxon>
        <taxon>Dikarya</taxon>
        <taxon>Ascomycota</taxon>
        <taxon>Pezizomycotina</taxon>
        <taxon>Eurotiomycetes</taxon>
        <taxon>Eurotiomycetidae</taxon>
        <taxon>Eurotiales</taxon>
        <taxon>Aspergillaceae</taxon>
        <taxon>Aspergillus</taxon>
        <taxon>Aspergillus subgen. Circumdati</taxon>
    </lineage>
</organism>
<sequence length="179" mass="18855">LPSPSPGLKLKYLAIGLGSQNYTCASAGASAKPTSIGAVATLYDASCALSSNQDLLHALPNLVTRVPMEAVELVATLASLLNPSSLGVIMGVHYFRDASTAFFDFRPSGANDWVAAKKVNNATAPGGYHVPWLKLDSVESNGIKEVFRVHTINGAAPATCQGFDGPFQIGYAAEYWFYG</sequence>
<keyword evidence="2" id="KW-1185">Reference proteome</keyword>
<dbReference type="GeneID" id="37061832"/>
<feature type="non-terminal residue" evidence="1">
    <location>
        <position position="1"/>
    </location>
</feature>
<evidence type="ECO:0008006" key="3">
    <source>
        <dbReference type="Google" id="ProtNLM"/>
    </source>
</evidence>
<dbReference type="InterPro" id="IPR021851">
    <property type="entry name" value="DUF3455"/>
</dbReference>
<proteinExistence type="predicted"/>
<dbReference type="EMBL" id="MSFL01000027">
    <property type="protein sequence ID" value="PWY71731.1"/>
    <property type="molecule type" value="Genomic_DNA"/>
</dbReference>
<gene>
    <name evidence="1" type="ORF">BO70DRAFT_298119</name>
</gene>
<dbReference type="PANTHER" id="PTHR35567">
    <property type="entry name" value="MALATE DEHYDROGENASE (AFU_ORTHOLOGUE AFUA_2G13800)"/>
    <property type="match status" value="1"/>
</dbReference>
<protein>
    <recommendedName>
        <fullName evidence="3">Malate dehydrogenase</fullName>
    </recommendedName>
</protein>
<dbReference type="AlphaFoldDB" id="A0A317VEV6"/>
<evidence type="ECO:0000313" key="1">
    <source>
        <dbReference type="EMBL" id="PWY71731.1"/>
    </source>
</evidence>
<dbReference type="Pfam" id="PF11937">
    <property type="entry name" value="DUF3455"/>
    <property type="match status" value="1"/>
</dbReference>
<dbReference type="PANTHER" id="PTHR35567:SF1">
    <property type="entry name" value="CONSERVED FUNGAL PROTEIN (AFU_ORTHOLOGUE AFUA_1G14230)"/>
    <property type="match status" value="1"/>
</dbReference>
<reference evidence="1 2" key="1">
    <citation type="submission" date="2016-12" db="EMBL/GenBank/DDBJ databases">
        <title>The genomes of Aspergillus section Nigri reveals drivers in fungal speciation.</title>
        <authorList>
            <consortium name="DOE Joint Genome Institute"/>
            <person name="Vesth T.C."/>
            <person name="Nybo J."/>
            <person name="Theobald S."/>
            <person name="Brandl J."/>
            <person name="Frisvad J.C."/>
            <person name="Nielsen K.F."/>
            <person name="Lyhne E.K."/>
            <person name="Kogle M.E."/>
            <person name="Kuo A."/>
            <person name="Riley R."/>
            <person name="Clum A."/>
            <person name="Nolan M."/>
            <person name="Lipzen A."/>
            <person name="Salamov A."/>
            <person name="Henrissat B."/>
            <person name="Wiebenga A."/>
            <person name="De Vries R.P."/>
            <person name="Grigoriev I.V."/>
            <person name="Mortensen U.H."/>
            <person name="Andersen M.R."/>
            <person name="Baker S.E."/>
        </authorList>
    </citation>
    <scope>NUCLEOTIDE SEQUENCE [LARGE SCALE GENOMIC DNA]</scope>
    <source>
        <strain evidence="1 2">CBS 117.55</strain>
    </source>
</reference>
<dbReference type="OrthoDB" id="1859733at2759"/>
<accession>A0A317VEV6</accession>
<name>A0A317VEV6_9EURO</name>
<comment type="caution">
    <text evidence="1">The sequence shown here is derived from an EMBL/GenBank/DDBJ whole genome shotgun (WGS) entry which is preliminary data.</text>
</comment>
<evidence type="ECO:0000313" key="2">
    <source>
        <dbReference type="Proteomes" id="UP000247233"/>
    </source>
</evidence>